<organism evidence="1 2">
    <name type="scientific">Haemonchus contortus</name>
    <name type="common">Barber pole worm</name>
    <dbReference type="NCBI Taxonomy" id="6289"/>
    <lineage>
        <taxon>Eukaryota</taxon>
        <taxon>Metazoa</taxon>
        <taxon>Ecdysozoa</taxon>
        <taxon>Nematoda</taxon>
        <taxon>Chromadorea</taxon>
        <taxon>Rhabditida</taxon>
        <taxon>Rhabditina</taxon>
        <taxon>Rhabditomorpha</taxon>
        <taxon>Strongyloidea</taxon>
        <taxon>Trichostrongylidae</taxon>
        <taxon>Haemonchus</taxon>
    </lineage>
</organism>
<sequence>MPLSWCFYAFQDFRQPLSVLSAPGLAPTVLDPVTEYLRSCHILRNLLKFQVSNIKRKCVTDLVALAFFGFLSVPISCYQSLSSNICGPFTSYTTCQSAKASPLIRRQLRIPRPLPFKAPYQFLSLVVTSYHVPSVFPSCPLSLFQI</sequence>
<dbReference type="AlphaFoldDB" id="A0A7I5EES3"/>
<evidence type="ECO:0000313" key="2">
    <source>
        <dbReference type="WBParaSite" id="HCON_00191460-00001"/>
    </source>
</evidence>
<keyword evidence="1" id="KW-1185">Reference proteome</keyword>
<evidence type="ECO:0000313" key="1">
    <source>
        <dbReference type="Proteomes" id="UP000025227"/>
    </source>
</evidence>
<reference evidence="2" key="1">
    <citation type="submission" date="2020-12" db="UniProtKB">
        <authorList>
            <consortium name="WormBaseParasite"/>
        </authorList>
    </citation>
    <scope>IDENTIFICATION</scope>
    <source>
        <strain evidence="2">MHco3</strain>
    </source>
</reference>
<dbReference type="Proteomes" id="UP000025227">
    <property type="component" value="Unplaced"/>
</dbReference>
<proteinExistence type="predicted"/>
<protein>
    <submittedName>
        <fullName evidence="2">Secreted protein</fullName>
    </submittedName>
</protein>
<accession>A0A7I5EES3</accession>
<name>A0A7I5EES3_HAECO</name>
<dbReference type="WBParaSite" id="HCON_00191460-00001">
    <property type="protein sequence ID" value="HCON_00191460-00001"/>
    <property type="gene ID" value="HCON_00191460"/>
</dbReference>